<feature type="domain" description="RNA polymerase sigma-70 region 2" evidence="5">
    <location>
        <begin position="29"/>
        <end position="96"/>
    </location>
</feature>
<name>A0A0J1HRB8_NIACI</name>
<comment type="caution">
    <text evidence="7">The sequence shown here is derived from an EMBL/GenBank/DDBJ whole genome shotgun (WGS) entry which is preliminary data.</text>
</comment>
<dbReference type="InterPro" id="IPR014284">
    <property type="entry name" value="RNA_pol_sigma-70_dom"/>
</dbReference>
<keyword evidence="7" id="KW-0240">DNA-directed RNA polymerase</keyword>
<dbReference type="SUPFAM" id="SSF88659">
    <property type="entry name" value="Sigma3 and sigma4 domains of RNA polymerase sigma factors"/>
    <property type="match status" value="1"/>
</dbReference>
<dbReference type="InterPro" id="IPR007627">
    <property type="entry name" value="RNA_pol_sigma70_r2"/>
</dbReference>
<dbReference type="InterPro" id="IPR013325">
    <property type="entry name" value="RNA_pol_sigma_r2"/>
</dbReference>
<dbReference type="GO" id="GO:0000428">
    <property type="term" value="C:DNA-directed RNA polymerase complex"/>
    <property type="evidence" value="ECO:0007669"/>
    <property type="project" value="UniProtKB-KW"/>
</dbReference>
<feature type="domain" description="RNA polymerase sigma factor 70 region 4 type 2" evidence="6">
    <location>
        <begin position="127"/>
        <end position="177"/>
    </location>
</feature>
<gene>
    <name evidence="7" type="ORF">ABW02_25350</name>
</gene>
<keyword evidence="2" id="KW-0805">Transcription regulation</keyword>
<keyword evidence="4" id="KW-0804">Transcription</keyword>
<evidence type="ECO:0000256" key="3">
    <source>
        <dbReference type="ARBA" id="ARBA00023082"/>
    </source>
</evidence>
<dbReference type="AlphaFoldDB" id="A0A0J1HRB8"/>
<dbReference type="InterPro" id="IPR013249">
    <property type="entry name" value="RNA_pol_sigma70_r4_t2"/>
</dbReference>
<dbReference type="RefSeq" id="WP_047944992.1">
    <property type="nucleotide sequence ID" value="NZ_WTKL01000039.1"/>
</dbReference>
<dbReference type="Pfam" id="PF04542">
    <property type="entry name" value="Sigma70_r2"/>
    <property type="match status" value="1"/>
</dbReference>
<reference evidence="7 8" key="1">
    <citation type="submission" date="2015-05" db="EMBL/GenBank/DDBJ databases">
        <title>Whole genome sequence and identification of bacterial endophytes from Costus igneus.</title>
        <authorList>
            <person name="Lee Y.P."/>
            <person name="Gan H.M."/>
            <person name="Eng W."/>
            <person name="Wheatley M.S."/>
            <person name="Caraballo A."/>
            <person name="Polter S."/>
            <person name="Savka M.A."/>
            <person name="Hudson A.O."/>
        </authorList>
    </citation>
    <scope>NUCLEOTIDE SEQUENCE [LARGE SCALE GENOMIC DNA]</scope>
    <source>
        <strain evidence="7 8">RIT379</strain>
    </source>
</reference>
<dbReference type="EMBL" id="LDPH01000054">
    <property type="protein sequence ID" value="KLV16246.1"/>
    <property type="molecule type" value="Genomic_DNA"/>
</dbReference>
<dbReference type="PANTHER" id="PTHR43133">
    <property type="entry name" value="RNA POLYMERASE ECF-TYPE SIGMA FACTO"/>
    <property type="match status" value="1"/>
</dbReference>
<dbReference type="InterPro" id="IPR013324">
    <property type="entry name" value="RNA_pol_sigma_r3/r4-like"/>
</dbReference>
<dbReference type="PATRIC" id="fig|1397.4.peg.4612"/>
<dbReference type="GO" id="GO:0016987">
    <property type="term" value="F:sigma factor activity"/>
    <property type="evidence" value="ECO:0007669"/>
    <property type="project" value="UniProtKB-KW"/>
</dbReference>
<keyword evidence="3" id="KW-0731">Sigma factor</keyword>
<accession>A0A0J1HRB8</accession>
<comment type="similarity">
    <text evidence="1">Belongs to the sigma-70 factor family. ECF subfamily.</text>
</comment>
<evidence type="ECO:0000256" key="1">
    <source>
        <dbReference type="ARBA" id="ARBA00010641"/>
    </source>
</evidence>
<dbReference type="NCBIfam" id="TIGR02937">
    <property type="entry name" value="sigma70-ECF"/>
    <property type="match status" value="1"/>
</dbReference>
<dbReference type="InterPro" id="IPR039425">
    <property type="entry name" value="RNA_pol_sigma-70-like"/>
</dbReference>
<dbReference type="PANTHER" id="PTHR43133:SF51">
    <property type="entry name" value="RNA POLYMERASE SIGMA FACTOR"/>
    <property type="match status" value="1"/>
</dbReference>
<evidence type="ECO:0000313" key="8">
    <source>
        <dbReference type="Proteomes" id="UP000036045"/>
    </source>
</evidence>
<dbReference type="Gene3D" id="1.10.1740.10">
    <property type="match status" value="1"/>
</dbReference>
<keyword evidence="8" id="KW-1185">Reference proteome</keyword>
<evidence type="ECO:0000259" key="6">
    <source>
        <dbReference type="Pfam" id="PF08281"/>
    </source>
</evidence>
<sequence>MAGKGGEAISDQVLIEKIKAGNDHAFRLLVEKHRDYLFRSIYSVLKDQKEAEDATQEVFIKIYTSLPKYENQGFKTWITRIAINHAIDMRRKKQRRKEEMAEELESHIGGSQTDDVELEVLRRERQRLVQKRLEEVPANYRDVIYGFYIQEKSYQEMAAEQNVQVKTIETKLYRARLWIKTHWKEEEFL</sequence>
<dbReference type="Proteomes" id="UP000036045">
    <property type="component" value="Unassembled WGS sequence"/>
</dbReference>
<protein>
    <submittedName>
        <fullName evidence="7">DNA-directed RNA polymerase subunit sigma</fullName>
    </submittedName>
</protein>
<organism evidence="7 8">
    <name type="scientific">Niallia circulans</name>
    <name type="common">Bacillus circulans</name>
    <dbReference type="NCBI Taxonomy" id="1397"/>
    <lineage>
        <taxon>Bacteria</taxon>
        <taxon>Bacillati</taxon>
        <taxon>Bacillota</taxon>
        <taxon>Bacilli</taxon>
        <taxon>Bacillales</taxon>
        <taxon>Bacillaceae</taxon>
        <taxon>Niallia</taxon>
    </lineage>
</organism>
<evidence type="ECO:0000259" key="5">
    <source>
        <dbReference type="Pfam" id="PF04542"/>
    </source>
</evidence>
<evidence type="ECO:0000256" key="4">
    <source>
        <dbReference type="ARBA" id="ARBA00023163"/>
    </source>
</evidence>
<evidence type="ECO:0000256" key="2">
    <source>
        <dbReference type="ARBA" id="ARBA00023015"/>
    </source>
</evidence>
<evidence type="ECO:0000313" key="7">
    <source>
        <dbReference type="EMBL" id="KLV16246.1"/>
    </source>
</evidence>
<dbReference type="GO" id="GO:0003677">
    <property type="term" value="F:DNA binding"/>
    <property type="evidence" value="ECO:0007669"/>
    <property type="project" value="InterPro"/>
</dbReference>
<dbReference type="GO" id="GO:0006352">
    <property type="term" value="P:DNA-templated transcription initiation"/>
    <property type="evidence" value="ECO:0007669"/>
    <property type="project" value="InterPro"/>
</dbReference>
<dbReference type="Gene3D" id="1.10.10.10">
    <property type="entry name" value="Winged helix-like DNA-binding domain superfamily/Winged helix DNA-binding domain"/>
    <property type="match status" value="1"/>
</dbReference>
<dbReference type="InterPro" id="IPR036388">
    <property type="entry name" value="WH-like_DNA-bd_sf"/>
</dbReference>
<dbReference type="Pfam" id="PF08281">
    <property type="entry name" value="Sigma70_r4_2"/>
    <property type="match status" value="1"/>
</dbReference>
<dbReference type="SUPFAM" id="SSF88946">
    <property type="entry name" value="Sigma2 domain of RNA polymerase sigma factors"/>
    <property type="match status" value="1"/>
</dbReference>
<proteinExistence type="inferred from homology"/>